<gene>
    <name evidence="4" type="ORF">Q9L42_019685</name>
</gene>
<evidence type="ECO:0008006" key="6">
    <source>
        <dbReference type="Google" id="ProtNLM"/>
    </source>
</evidence>
<reference evidence="4 5" key="1">
    <citation type="journal article" date="2024" name="Microbiology">
        <title>Methylomarinum rosea sp. nov., a novel halophilic methanotrophic bacterium from the hypersaline Lake Elton.</title>
        <authorList>
            <person name="Suleimanov R.Z."/>
            <person name="Oshkin I.Y."/>
            <person name="Danilova O.V."/>
            <person name="Suzina N.E."/>
            <person name="Dedysh S.N."/>
        </authorList>
    </citation>
    <scope>NUCLEOTIDE SEQUENCE [LARGE SCALE GENOMIC DNA]</scope>
    <source>
        <strain evidence="4 5">Ch1-1</strain>
    </source>
</reference>
<dbReference type="EMBL" id="CP157743">
    <property type="protein sequence ID" value="XBS20535.1"/>
    <property type="molecule type" value="Genomic_DNA"/>
</dbReference>
<dbReference type="RefSeq" id="WP_349431676.1">
    <property type="nucleotide sequence ID" value="NZ_CP157743.1"/>
</dbReference>
<accession>A0AAU7NU64</accession>
<dbReference type="PROSITE" id="PS51257">
    <property type="entry name" value="PROKAR_LIPOPROTEIN"/>
    <property type="match status" value="1"/>
</dbReference>
<evidence type="ECO:0000313" key="4">
    <source>
        <dbReference type="EMBL" id="XBS20535.1"/>
    </source>
</evidence>
<evidence type="ECO:0000256" key="2">
    <source>
        <dbReference type="SAM" id="MobiDB-lite"/>
    </source>
</evidence>
<protein>
    <recommendedName>
        <fullName evidence="6">DUF4878 domain-containing protein</fullName>
    </recommendedName>
</protein>
<evidence type="ECO:0000256" key="3">
    <source>
        <dbReference type="SAM" id="SignalP"/>
    </source>
</evidence>
<evidence type="ECO:0000313" key="5">
    <source>
        <dbReference type="Proteomes" id="UP001225378"/>
    </source>
</evidence>
<feature type="coiled-coil region" evidence="1">
    <location>
        <begin position="138"/>
        <end position="165"/>
    </location>
</feature>
<dbReference type="Proteomes" id="UP001225378">
    <property type="component" value="Chromosome"/>
</dbReference>
<feature type="signal peptide" evidence="3">
    <location>
        <begin position="1"/>
        <end position="29"/>
    </location>
</feature>
<feature type="chain" id="PRO_5043817812" description="DUF4878 domain-containing protein" evidence="3">
    <location>
        <begin position="30"/>
        <end position="195"/>
    </location>
</feature>
<keyword evidence="1" id="KW-0175">Coiled coil</keyword>
<keyword evidence="5" id="KW-1185">Reference proteome</keyword>
<proteinExistence type="predicted"/>
<dbReference type="AlphaFoldDB" id="A0AAU7NU64"/>
<feature type="region of interest" description="Disordered" evidence="2">
    <location>
        <begin position="172"/>
        <end position="195"/>
    </location>
</feature>
<dbReference type="KEGG" id="mech:Q9L42_019685"/>
<organism evidence="4 5">
    <name type="scientific">Methylomarinum roseum</name>
    <dbReference type="NCBI Taxonomy" id="3067653"/>
    <lineage>
        <taxon>Bacteria</taxon>
        <taxon>Pseudomonadati</taxon>
        <taxon>Pseudomonadota</taxon>
        <taxon>Gammaproteobacteria</taxon>
        <taxon>Methylococcales</taxon>
        <taxon>Methylococcaceae</taxon>
        <taxon>Methylomarinum</taxon>
    </lineage>
</organism>
<sequence length="195" mass="22144">MNKFIPKSAQSPVLAGLFFIALLTGCQVAKTPDQVTLKFWQAMADNDLDSARLYVSKDSEDLLQAPERNLQEADFAVGQIVINDTQARVETVASFPDNTQSSFSTFLIKEGDDWRIDYRRTRYSLSGNLFNGLFDSLKNIGENLNKQLEQQMPQIEKEMESFGQELQKQLDNLGKELEKSFPPPKQKPDPYQDSI</sequence>
<feature type="compositionally biased region" description="Basic and acidic residues" evidence="2">
    <location>
        <begin position="186"/>
        <end position="195"/>
    </location>
</feature>
<name>A0AAU7NU64_9GAMM</name>
<keyword evidence="3" id="KW-0732">Signal</keyword>
<evidence type="ECO:0000256" key="1">
    <source>
        <dbReference type="SAM" id="Coils"/>
    </source>
</evidence>